<dbReference type="EMBL" id="GG698949">
    <property type="protein sequence ID" value="EEU34892.1"/>
    <property type="molecule type" value="Genomic_DNA"/>
</dbReference>
<evidence type="ECO:0000313" key="2">
    <source>
        <dbReference type="EMBL" id="EEU34892.1"/>
    </source>
</evidence>
<organism evidence="2 3">
    <name type="scientific">Fusarium vanettenii (strain ATCC MYA-4622 / CBS 123669 / FGSC 9596 / NRRL 45880 / 77-13-4)</name>
    <name type="common">Fusarium solani subsp. pisi</name>
    <dbReference type="NCBI Taxonomy" id="660122"/>
    <lineage>
        <taxon>Eukaryota</taxon>
        <taxon>Fungi</taxon>
        <taxon>Dikarya</taxon>
        <taxon>Ascomycota</taxon>
        <taxon>Pezizomycotina</taxon>
        <taxon>Sordariomycetes</taxon>
        <taxon>Hypocreomycetidae</taxon>
        <taxon>Hypocreales</taxon>
        <taxon>Nectriaceae</taxon>
        <taxon>Fusarium</taxon>
        <taxon>Fusarium solani species complex</taxon>
        <taxon>Fusarium vanettenii</taxon>
    </lineage>
</organism>
<keyword evidence="3" id="KW-1185">Reference proteome</keyword>
<evidence type="ECO:0000256" key="1">
    <source>
        <dbReference type="SAM" id="MobiDB-lite"/>
    </source>
</evidence>
<dbReference type="GeneID" id="9679072"/>
<dbReference type="InParanoid" id="C7ZM25"/>
<accession>C7ZM25</accession>
<dbReference type="VEuPathDB" id="FungiDB:NECHADRAFT_79773"/>
<dbReference type="RefSeq" id="XP_003040605.1">
    <property type="nucleotide sequence ID" value="XM_003040559.1"/>
</dbReference>
<dbReference type="AlphaFoldDB" id="C7ZM25"/>
<dbReference type="HOGENOM" id="CLU_760944_0_0_1"/>
<name>C7ZM25_FUSV7</name>
<dbReference type="KEGG" id="nhe:NECHADRAFT_79773"/>
<protein>
    <submittedName>
        <fullName evidence="2">Uncharacterized protein</fullName>
    </submittedName>
</protein>
<dbReference type="Proteomes" id="UP000005206">
    <property type="component" value="Chromosome 5"/>
</dbReference>
<reference evidence="2 3" key="1">
    <citation type="journal article" date="2009" name="PLoS Genet.">
        <title>The genome of Nectria haematococca: contribution of supernumerary chromosomes to gene expansion.</title>
        <authorList>
            <person name="Coleman J.J."/>
            <person name="Rounsley S.D."/>
            <person name="Rodriguez-Carres M."/>
            <person name="Kuo A."/>
            <person name="Wasmann C.C."/>
            <person name="Grimwood J."/>
            <person name="Schmutz J."/>
            <person name="Taga M."/>
            <person name="White G.J."/>
            <person name="Zhou S."/>
            <person name="Schwartz D.C."/>
            <person name="Freitag M."/>
            <person name="Ma L.J."/>
            <person name="Danchin E.G."/>
            <person name="Henrissat B."/>
            <person name="Coutinho P.M."/>
            <person name="Nelson D.R."/>
            <person name="Straney D."/>
            <person name="Napoli C.A."/>
            <person name="Barker B.M."/>
            <person name="Gribskov M."/>
            <person name="Rep M."/>
            <person name="Kroken S."/>
            <person name="Molnar I."/>
            <person name="Rensing C."/>
            <person name="Kennell J.C."/>
            <person name="Zamora J."/>
            <person name="Farman M.L."/>
            <person name="Selker E.U."/>
            <person name="Salamov A."/>
            <person name="Shapiro H."/>
            <person name="Pangilinan J."/>
            <person name="Lindquist E."/>
            <person name="Lamers C."/>
            <person name="Grigoriev I.V."/>
            <person name="Geiser D.M."/>
            <person name="Covert S.F."/>
            <person name="Temporini E."/>
            <person name="Vanetten H.D."/>
        </authorList>
    </citation>
    <scope>NUCLEOTIDE SEQUENCE [LARGE SCALE GENOMIC DNA]</scope>
    <source>
        <strain evidence="3">ATCC MYA-4622 / CBS 123669 / FGSC 9596 / NRRL 45880 / 77-13-4</strain>
    </source>
</reference>
<feature type="region of interest" description="Disordered" evidence="1">
    <location>
        <begin position="57"/>
        <end position="76"/>
    </location>
</feature>
<gene>
    <name evidence="2" type="ORF">NECHADRAFT_79773</name>
</gene>
<proteinExistence type="predicted"/>
<sequence length="364" mass="40282">MEAFYTNRWKADSAITLHETSDSQCRAEQAGGYMYTFPGLKIKQAIILETRSQSCADQASTQNRGRGSRVTGPVPRAWSSKHTEIAGIKHENRPDYRPPQGLMPPLFPPDVGVASLAWAADRGAGRWMDDSGESWFSHVSKDARRECPVVIPSPSYHVGTEDALVNLPCFGELGEHRVSEEFPQPGPDGYGLKKGKIKHHPSKPTLTFGVGRAIYLWTFHLVSFSQCGEFLVIHDSKKGRPETLRVPPNFDAAASQIKRRRTPELCQPARKTKPLQSVECSDEATETGLSHHLPSMDGSRAMVKSTKTIVRKNVNPYSQVEIIQMNSSSNEQVTPISQVPTYIRATNFSVTVHTTVNNGQAICQ</sequence>
<evidence type="ECO:0000313" key="3">
    <source>
        <dbReference type="Proteomes" id="UP000005206"/>
    </source>
</evidence>